<name>A0A6M6JV05_9PSEU</name>
<evidence type="ECO:0000256" key="1">
    <source>
        <dbReference type="SAM" id="Phobius"/>
    </source>
</evidence>
<dbReference type="RefSeq" id="WP_172170171.1">
    <property type="nucleotide sequence ID" value="NZ_CP053567.1"/>
</dbReference>
<dbReference type="Proteomes" id="UP000505377">
    <property type="component" value="Plasmid unnamed3"/>
</dbReference>
<organism evidence="2 3">
    <name type="scientific">Pseudonocardia broussonetiae</name>
    <dbReference type="NCBI Taxonomy" id="2736640"/>
    <lineage>
        <taxon>Bacteria</taxon>
        <taxon>Bacillati</taxon>
        <taxon>Actinomycetota</taxon>
        <taxon>Actinomycetes</taxon>
        <taxon>Pseudonocardiales</taxon>
        <taxon>Pseudonocardiaceae</taxon>
        <taxon>Pseudonocardia</taxon>
    </lineage>
</organism>
<dbReference type="AlphaFoldDB" id="A0A6M6JV05"/>
<keyword evidence="1" id="KW-0472">Membrane</keyword>
<protein>
    <submittedName>
        <fullName evidence="2">Uncharacterized protein</fullName>
    </submittedName>
</protein>
<gene>
    <name evidence="2" type="ORF">HOP40_35275</name>
</gene>
<evidence type="ECO:0000313" key="3">
    <source>
        <dbReference type="Proteomes" id="UP000505377"/>
    </source>
</evidence>
<dbReference type="EMBL" id="CP053567">
    <property type="protein sequence ID" value="QJY51245.1"/>
    <property type="molecule type" value="Genomic_DNA"/>
</dbReference>
<sequence length="88" mass="9355">MSERMTAIEIAVATLGATLGTKLDNLTAAVNAQHTDHEARMRVVETRPAVDPTHEERISKLERAWWMLTGAAMVAGGGAGGIITAIWG</sequence>
<evidence type="ECO:0000313" key="2">
    <source>
        <dbReference type="EMBL" id="QJY51245.1"/>
    </source>
</evidence>
<accession>A0A6M6JV05</accession>
<keyword evidence="1" id="KW-0812">Transmembrane</keyword>
<dbReference type="KEGG" id="pbro:HOP40_35275"/>
<feature type="transmembrane region" description="Helical" evidence="1">
    <location>
        <begin position="64"/>
        <end position="87"/>
    </location>
</feature>
<keyword evidence="3" id="KW-1185">Reference proteome</keyword>
<geneLocation type="plasmid" evidence="2 3">
    <name>unnamed3</name>
</geneLocation>
<reference evidence="2 3" key="1">
    <citation type="submission" date="2020-05" db="EMBL/GenBank/DDBJ databases">
        <authorList>
            <person name="Mo P."/>
        </authorList>
    </citation>
    <scope>NUCLEOTIDE SEQUENCE [LARGE SCALE GENOMIC DNA]</scope>
    <source>
        <strain evidence="2 3">Gen01</strain>
        <plasmid evidence="2 3">unnamed3</plasmid>
    </source>
</reference>
<proteinExistence type="predicted"/>
<keyword evidence="1" id="KW-1133">Transmembrane helix</keyword>
<keyword evidence="2" id="KW-0614">Plasmid</keyword>